<evidence type="ECO:0000313" key="2">
    <source>
        <dbReference type="EMBL" id="KAJ4947614.1"/>
    </source>
</evidence>
<sequence length="157" mass="16464">MTDGPLKSTMCCRGQGRRGSGGVHSSSFGAFGLAGSDSGSRGRGAPLAFRLLRLFFPPPCPRVGGEKLQALSSTPPGLQRPAGARTGSSSTISSGYTCGSDGKSLGLASLPTLLFSVRQVSLKKKAAERNMSLMFCRWDQNNFTMKLVGCTLPGHHK</sequence>
<protein>
    <submittedName>
        <fullName evidence="2">Uncharacterized protein</fullName>
    </submittedName>
</protein>
<name>A0AAD6BNC9_9TELE</name>
<evidence type="ECO:0000256" key="1">
    <source>
        <dbReference type="SAM" id="MobiDB-lite"/>
    </source>
</evidence>
<gene>
    <name evidence="2" type="ORF">JOQ06_009648</name>
</gene>
<feature type="non-terminal residue" evidence="2">
    <location>
        <position position="1"/>
    </location>
</feature>
<dbReference type="EMBL" id="JAPTMU010000002">
    <property type="protein sequence ID" value="KAJ4947614.1"/>
    <property type="molecule type" value="Genomic_DNA"/>
</dbReference>
<organism evidence="2 3">
    <name type="scientific">Pogonophryne albipinna</name>
    <dbReference type="NCBI Taxonomy" id="1090488"/>
    <lineage>
        <taxon>Eukaryota</taxon>
        <taxon>Metazoa</taxon>
        <taxon>Chordata</taxon>
        <taxon>Craniata</taxon>
        <taxon>Vertebrata</taxon>
        <taxon>Euteleostomi</taxon>
        <taxon>Actinopterygii</taxon>
        <taxon>Neopterygii</taxon>
        <taxon>Teleostei</taxon>
        <taxon>Neoteleostei</taxon>
        <taxon>Acanthomorphata</taxon>
        <taxon>Eupercaria</taxon>
        <taxon>Perciformes</taxon>
        <taxon>Notothenioidei</taxon>
        <taxon>Pogonophryne</taxon>
    </lineage>
</organism>
<evidence type="ECO:0000313" key="3">
    <source>
        <dbReference type="Proteomes" id="UP001219934"/>
    </source>
</evidence>
<feature type="region of interest" description="Disordered" evidence="1">
    <location>
        <begin position="1"/>
        <end position="23"/>
    </location>
</feature>
<dbReference type="AlphaFoldDB" id="A0AAD6BNC9"/>
<reference evidence="2" key="1">
    <citation type="submission" date="2022-11" db="EMBL/GenBank/DDBJ databases">
        <title>Chromosome-level genome of Pogonophryne albipinna.</title>
        <authorList>
            <person name="Jo E."/>
        </authorList>
    </citation>
    <scope>NUCLEOTIDE SEQUENCE</scope>
    <source>
        <strain evidence="2">SGF0006</strain>
        <tissue evidence="2">Muscle</tissue>
    </source>
</reference>
<accession>A0AAD6BNC9</accession>
<feature type="region of interest" description="Disordered" evidence="1">
    <location>
        <begin position="70"/>
        <end position="93"/>
    </location>
</feature>
<proteinExistence type="predicted"/>
<dbReference type="Proteomes" id="UP001219934">
    <property type="component" value="Unassembled WGS sequence"/>
</dbReference>
<keyword evidence="3" id="KW-1185">Reference proteome</keyword>
<comment type="caution">
    <text evidence="2">The sequence shown here is derived from an EMBL/GenBank/DDBJ whole genome shotgun (WGS) entry which is preliminary data.</text>
</comment>